<proteinExistence type="predicted"/>
<dbReference type="InterPro" id="IPR027417">
    <property type="entry name" value="P-loop_NTPase"/>
</dbReference>
<dbReference type="RefSeq" id="WP_008952019.1">
    <property type="nucleotide sequence ID" value="NZ_AHTH01000065.1"/>
</dbReference>
<keyword evidence="2" id="KW-1185">Reference proteome</keyword>
<protein>
    <submittedName>
        <fullName evidence="1">Uncharacterized protein</fullName>
    </submittedName>
</protein>
<dbReference type="SUPFAM" id="SSF52540">
    <property type="entry name" value="P-loop containing nucleoside triphosphate hydrolases"/>
    <property type="match status" value="1"/>
</dbReference>
<name>H3ZJI8_9ALTE</name>
<dbReference type="InterPro" id="IPR004596">
    <property type="entry name" value="Cell_div_suppressor_SulA"/>
</dbReference>
<dbReference type="GO" id="GO:0051782">
    <property type="term" value="P:negative regulation of cell division"/>
    <property type="evidence" value="ECO:0007669"/>
    <property type="project" value="InterPro"/>
</dbReference>
<reference evidence="1 2" key="1">
    <citation type="journal article" date="2012" name="J. Bacteriol.">
        <title>Genome Sequence of Extracellular-Protease-Producing Alishewanella jeotgali Isolated from Traditional Korean Fermented Seafood.</title>
        <authorList>
            <person name="Jung J."/>
            <person name="Chun J."/>
            <person name="Park W."/>
        </authorList>
    </citation>
    <scope>NUCLEOTIDE SEQUENCE [LARGE SCALE GENOMIC DNA]</scope>
    <source>
        <strain evidence="1 2">KCTC 22429</strain>
    </source>
</reference>
<organism evidence="1 2">
    <name type="scientific">Alishewanella jeotgali KCTC 22429</name>
    <dbReference type="NCBI Taxonomy" id="1129374"/>
    <lineage>
        <taxon>Bacteria</taxon>
        <taxon>Pseudomonadati</taxon>
        <taxon>Pseudomonadota</taxon>
        <taxon>Gammaproteobacteria</taxon>
        <taxon>Alteromonadales</taxon>
        <taxon>Alteromonadaceae</taxon>
        <taxon>Alishewanella</taxon>
    </lineage>
</organism>
<dbReference type="PATRIC" id="fig|1129374.4.peg.3513"/>
<sequence length="138" mass="15574">MFVSNHSYQTESSQHQAASSTAHHWQQLQQHSSELQLLKLLQQYRQASGWIVLIAPGFKPAKAFWQACQLPLQHILVVHTQATADLLQLIQMTLQNPDCQAVICCQKLPSQQQQLLQTFAIQQQCALHILPTDTTAAH</sequence>
<dbReference type="AlphaFoldDB" id="H3ZJI8"/>
<evidence type="ECO:0000313" key="2">
    <source>
        <dbReference type="Proteomes" id="UP000012046"/>
    </source>
</evidence>
<accession>H3ZJI8</accession>
<dbReference type="GO" id="GO:0009432">
    <property type="term" value="P:SOS response"/>
    <property type="evidence" value="ECO:0007669"/>
    <property type="project" value="InterPro"/>
</dbReference>
<dbReference type="Proteomes" id="UP000012046">
    <property type="component" value="Unassembled WGS sequence"/>
</dbReference>
<gene>
    <name evidence="1" type="ORF">AJE_17780</name>
</gene>
<dbReference type="STRING" id="1129374.AJE_17780"/>
<dbReference type="EMBL" id="AHTH01000065">
    <property type="protein sequence ID" value="EHR39289.1"/>
    <property type="molecule type" value="Genomic_DNA"/>
</dbReference>
<comment type="caution">
    <text evidence="1">The sequence shown here is derived from an EMBL/GenBank/DDBJ whole genome shotgun (WGS) entry which is preliminary data.</text>
</comment>
<dbReference type="Pfam" id="PF03846">
    <property type="entry name" value="SulA"/>
    <property type="match status" value="1"/>
</dbReference>
<evidence type="ECO:0000313" key="1">
    <source>
        <dbReference type="EMBL" id="EHR39289.1"/>
    </source>
</evidence>
<dbReference type="Gene3D" id="3.40.50.300">
    <property type="entry name" value="P-loop containing nucleotide triphosphate hydrolases"/>
    <property type="match status" value="1"/>
</dbReference>